<comment type="caution">
    <text evidence="1">The sequence shown here is derived from an EMBL/GenBank/DDBJ whole genome shotgun (WGS) entry which is preliminary data.</text>
</comment>
<keyword evidence="2" id="KW-1185">Reference proteome</keyword>
<accession>A0AAP2DJU9</accession>
<proteinExistence type="predicted"/>
<gene>
    <name evidence="1" type="ORF">KK083_07375</name>
</gene>
<dbReference type="AlphaFoldDB" id="A0AAP2DJU9"/>
<sequence>MAIQKFECKSCKADVIYDPGEGVIVIPFLKKVGNSISMTKSEMEMHNISTITLKKVYLKCTGNPQHEHIYYVNELS</sequence>
<dbReference type="EMBL" id="JAHESF010000005">
    <property type="protein sequence ID" value="MBT1696688.1"/>
    <property type="molecule type" value="Genomic_DNA"/>
</dbReference>
<reference evidence="1 2" key="1">
    <citation type="submission" date="2021-05" db="EMBL/GenBank/DDBJ databases">
        <title>A Polyphasic approach of four new species of the genus Ohtaekwangia: Ohtaekwangia histidinii sp. nov., Ohtaekwangia cretensis sp. nov., Ohtaekwangia indiensis sp. nov., Ohtaekwangia reichenbachii sp. nov. from diverse environment.</title>
        <authorList>
            <person name="Octaviana S."/>
        </authorList>
    </citation>
    <scope>NUCLEOTIDE SEQUENCE [LARGE SCALE GENOMIC DNA]</scope>
    <source>
        <strain evidence="1 2">PWU4</strain>
    </source>
</reference>
<name>A0AAP2DJU9_9BACT</name>
<organism evidence="1 2">
    <name type="scientific">Chryseosolibacter histidini</name>
    <dbReference type="NCBI Taxonomy" id="2782349"/>
    <lineage>
        <taxon>Bacteria</taxon>
        <taxon>Pseudomonadati</taxon>
        <taxon>Bacteroidota</taxon>
        <taxon>Cytophagia</taxon>
        <taxon>Cytophagales</taxon>
        <taxon>Chryseotaleaceae</taxon>
        <taxon>Chryseosolibacter</taxon>
    </lineage>
</organism>
<dbReference type="Proteomes" id="UP001319200">
    <property type="component" value="Unassembled WGS sequence"/>
</dbReference>
<evidence type="ECO:0000313" key="1">
    <source>
        <dbReference type="EMBL" id="MBT1696688.1"/>
    </source>
</evidence>
<protein>
    <submittedName>
        <fullName evidence="1">Uncharacterized protein</fullName>
    </submittedName>
</protein>
<evidence type="ECO:0000313" key="2">
    <source>
        <dbReference type="Proteomes" id="UP001319200"/>
    </source>
</evidence>
<dbReference type="RefSeq" id="WP_254162041.1">
    <property type="nucleotide sequence ID" value="NZ_JAHESF010000005.1"/>
</dbReference>